<accession>A0ABS4JA59</accession>
<evidence type="ECO:0000313" key="2">
    <source>
        <dbReference type="Proteomes" id="UP001519287"/>
    </source>
</evidence>
<dbReference type="Proteomes" id="UP001519287">
    <property type="component" value="Unassembled WGS sequence"/>
</dbReference>
<evidence type="ECO:0008006" key="3">
    <source>
        <dbReference type="Google" id="ProtNLM"/>
    </source>
</evidence>
<gene>
    <name evidence="1" type="ORF">J2Z66_008356</name>
</gene>
<sequence length="144" mass="16266">MGAWGIKALESDEGLDLVAAIEDLLPRDTLDLGELMAKFGEDDFLYDGTVLALAELYIEFLENGSLDYDHEEEERALTQVRAFTADRAALGALLEHLNVIWTDIEGDCEGDLAELWRESSSWDEWRAHVQQLIAKLEARLAKER</sequence>
<name>A0ABS4JA59_9BACL</name>
<organism evidence="1 2">
    <name type="scientific">Paenibacillus eucommiae</name>
    <dbReference type="NCBI Taxonomy" id="1355755"/>
    <lineage>
        <taxon>Bacteria</taxon>
        <taxon>Bacillati</taxon>
        <taxon>Bacillota</taxon>
        <taxon>Bacilli</taxon>
        <taxon>Bacillales</taxon>
        <taxon>Paenibacillaceae</taxon>
        <taxon>Paenibacillus</taxon>
    </lineage>
</organism>
<dbReference type="RefSeq" id="WP_209979401.1">
    <property type="nucleotide sequence ID" value="NZ_JAGGLB010000055.1"/>
</dbReference>
<dbReference type="InterPro" id="IPR025355">
    <property type="entry name" value="DUF4259"/>
</dbReference>
<protein>
    <recommendedName>
        <fullName evidence="3">DUF4259 domain-containing protein</fullName>
    </recommendedName>
</protein>
<dbReference type="Pfam" id="PF14078">
    <property type="entry name" value="DUF4259"/>
    <property type="match status" value="1"/>
</dbReference>
<proteinExistence type="predicted"/>
<comment type="caution">
    <text evidence="1">The sequence shown here is derived from an EMBL/GenBank/DDBJ whole genome shotgun (WGS) entry which is preliminary data.</text>
</comment>
<dbReference type="EMBL" id="JAGGLB010000055">
    <property type="protein sequence ID" value="MBP1996708.1"/>
    <property type="molecule type" value="Genomic_DNA"/>
</dbReference>
<reference evidence="1 2" key="1">
    <citation type="submission" date="2021-03" db="EMBL/GenBank/DDBJ databases">
        <title>Genomic Encyclopedia of Type Strains, Phase IV (KMG-IV): sequencing the most valuable type-strain genomes for metagenomic binning, comparative biology and taxonomic classification.</title>
        <authorList>
            <person name="Goeker M."/>
        </authorList>
    </citation>
    <scope>NUCLEOTIDE SEQUENCE [LARGE SCALE GENOMIC DNA]</scope>
    <source>
        <strain evidence="1 2">DSM 26048</strain>
    </source>
</reference>
<keyword evidence="2" id="KW-1185">Reference proteome</keyword>
<evidence type="ECO:0000313" key="1">
    <source>
        <dbReference type="EMBL" id="MBP1996708.1"/>
    </source>
</evidence>